<dbReference type="OrthoDB" id="1938625at2759"/>
<evidence type="ECO:0008006" key="3">
    <source>
        <dbReference type="Google" id="ProtNLM"/>
    </source>
</evidence>
<dbReference type="PANTHER" id="PTHR33116">
    <property type="entry name" value="REVERSE TRANSCRIPTASE ZINC-BINDING DOMAIN-CONTAINING PROTEIN-RELATED-RELATED"/>
    <property type="match status" value="1"/>
</dbReference>
<organism evidence="1 2">
    <name type="scientific">Cuscuta campestris</name>
    <dbReference type="NCBI Taxonomy" id="132261"/>
    <lineage>
        <taxon>Eukaryota</taxon>
        <taxon>Viridiplantae</taxon>
        <taxon>Streptophyta</taxon>
        <taxon>Embryophyta</taxon>
        <taxon>Tracheophyta</taxon>
        <taxon>Spermatophyta</taxon>
        <taxon>Magnoliopsida</taxon>
        <taxon>eudicotyledons</taxon>
        <taxon>Gunneridae</taxon>
        <taxon>Pentapetalae</taxon>
        <taxon>asterids</taxon>
        <taxon>lamiids</taxon>
        <taxon>Solanales</taxon>
        <taxon>Convolvulaceae</taxon>
        <taxon>Cuscuteae</taxon>
        <taxon>Cuscuta</taxon>
        <taxon>Cuscuta subgen. Grammica</taxon>
        <taxon>Cuscuta sect. Cleistogrammica</taxon>
    </lineage>
</organism>
<sequence>MKVLEKFQRTTGLKINKNKSENVFGGINQDTEKEMLRMEDMKLGQFPFTYLGSPITSARMKVHECDALLDKLSTRIIAWGSRHFSYMARIRLIN</sequence>
<protein>
    <recommendedName>
        <fullName evidence="3">Reverse transcriptase domain-containing protein</fullName>
    </recommendedName>
</protein>
<keyword evidence="2" id="KW-1185">Reference proteome</keyword>
<dbReference type="EMBL" id="OOIL02001058">
    <property type="protein sequence ID" value="VFQ71685.1"/>
    <property type="molecule type" value="Genomic_DNA"/>
</dbReference>
<accession>A0A484L5S0</accession>
<dbReference type="AlphaFoldDB" id="A0A484L5S0"/>
<gene>
    <name evidence="1" type="ORF">CCAM_LOCUS13461</name>
</gene>
<name>A0A484L5S0_9ASTE</name>
<dbReference type="PANTHER" id="PTHR33116:SF80">
    <property type="entry name" value="REVERSE TRANSCRIPTASE ZINC-BINDING DOMAIN-CONTAINING PROTEIN"/>
    <property type="match status" value="1"/>
</dbReference>
<dbReference type="Proteomes" id="UP000595140">
    <property type="component" value="Unassembled WGS sequence"/>
</dbReference>
<evidence type="ECO:0000313" key="2">
    <source>
        <dbReference type="Proteomes" id="UP000595140"/>
    </source>
</evidence>
<proteinExistence type="predicted"/>
<evidence type="ECO:0000313" key="1">
    <source>
        <dbReference type="EMBL" id="VFQ71685.1"/>
    </source>
</evidence>
<reference evidence="1 2" key="1">
    <citation type="submission" date="2018-04" db="EMBL/GenBank/DDBJ databases">
        <authorList>
            <person name="Vogel A."/>
        </authorList>
    </citation>
    <scope>NUCLEOTIDE SEQUENCE [LARGE SCALE GENOMIC DNA]</scope>
</reference>